<organism evidence="8 9">
    <name type="scientific">Streptococcus porcorum</name>
    <dbReference type="NCBI Taxonomy" id="701526"/>
    <lineage>
        <taxon>Bacteria</taxon>
        <taxon>Bacillati</taxon>
        <taxon>Bacillota</taxon>
        <taxon>Bacilli</taxon>
        <taxon>Lactobacillales</taxon>
        <taxon>Streptococcaceae</taxon>
        <taxon>Streptococcus</taxon>
    </lineage>
</organism>
<evidence type="ECO:0000256" key="4">
    <source>
        <dbReference type="ARBA" id="ARBA00022984"/>
    </source>
</evidence>
<dbReference type="PANTHER" id="PTHR36174">
    <property type="entry name" value="LIPID II:GLYCINE GLYCYLTRANSFERASE"/>
    <property type="match status" value="1"/>
</dbReference>
<keyword evidence="3" id="KW-0133">Cell shape</keyword>
<dbReference type="InterPro" id="IPR050644">
    <property type="entry name" value="PG_Glycine_Bridge_Synth"/>
</dbReference>
<evidence type="ECO:0000313" key="8">
    <source>
        <dbReference type="EMBL" id="MET3634161.1"/>
    </source>
</evidence>
<evidence type="ECO:0000256" key="1">
    <source>
        <dbReference type="ARBA" id="ARBA00009943"/>
    </source>
</evidence>
<dbReference type="GO" id="GO:0047206">
    <property type="term" value="F:UDP-N-acetylmuramoylpentapeptide-lysine N6-alanyltransferase activity"/>
    <property type="evidence" value="ECO:0007669"/>
    <property type="project" value="UniProtKB-EC"/>
</dbReference>
<dbReference type="Proteomes" id="UP001549037">
    <property type="component" value="Unassembled WGS sequence"/>
</dbReference>
<name>A0ABV2JEG2_9STRE</name>
<keyword evidence="4" id="KW-0573">Peptidoglycan synthesis</keyword>
<evidence type="ECO:0000256" key="2">
    <source>
        <dbReference type="ARBA" id="ARBA00022679"/>
    </source>
</evidence>
<dbReference type="SUPFAM" id="SSF55729">
    <property type="entry name" value="Acyl-CoA N-acyltransferases (Nat)"/>
    <property type="match status" value="2"/>
</dbReference>
<keyword evidence="7" id="KW-0175">Coiled coil</keyword>
<dbReference type="Pfam" id="PF02388">
    <property type="entry name" value="FemAB"/>
    <property type="match status" value="1"/>
</dbReference>
<sequence length="405" mass="46707">MYTYQVNITEKEHDDFVSSHKQANLLQSSSWAKVKDNWGNARIGFYENEILKAVASILIQPLPLGFTLLYIPRGPIMDYTDKKLVAFVLKSLKEFGKTKRAIFIKFDPSLFLTKGLITEEKSDNAETLEIITTLESLGCEWTGRTTNLDENIQPRFQANIYQDYFSDEQLSKSTKQAIRTSLNKGVEISFGQTEFLDEFSDLMKKTEDRKSISLRGKNYYKKLLETYPEHSYITLAHLDLEKRQTSLLQQKTKLENEAAKFTEKTKASKITHNQQELDRITEELAFLEEKLKDGPKKVALAGTLTLEFAQTSENVYAGMDDEFRRYQPAIITWYETAKHAFKRGAIWQNMGGVENGLDGGLYNYKSKFNPIIEEFAGEFNLPVNTIFYRLTNSAYKIRKKLRSKN</sequence>
<reference evidence="8 9" key="1">
    <citation type="submission" date="2024-06" db="EMBL/GenBank/DDBJ databases">
        <title>Genomic Encyclopedia of Type Strains, Phase IV (KMG-IV): sequencing the most valuable type-strain genomes for metagenomic binning, comparative biology and taxonomic classification.</title>
        <authorList>
            <person name="Goeker M."/>
        </authorList>
    </citation>
    <scope>NUCLEOTIDE SEQUENCE [LARGE SCALE GENOMIC DNA]</scope>
    <source>
        <strain evidence="8 9">DSM 28302</strain>
    </source>
</reference>
<accession>A0ABV2JEG2</accession>
<evidence type="ECO:0000256" key="5">
    <source>
        <dbReference type="ARBA" id="ARBA00023315"/>
    </source>
</evidence>
<dbReference type="InterPro" id="IPR016181">
    <property type="entry name" value="Acyl_CoA_acyltransferase"/>
</dbReference>
<comment type="similarity">
    <text evidence="1">Belongs to the FemABX family.</text>
</comment>
<dbReference type="PANTHER" id="PTHR36174:SF1">
    <property type="entry name" value="LIPID II:GLYCINE GLYCYLTRANSFERASE"/>
    <property type="match status" value="1"/>
</dbReference>
<feature type="coiled-coil region" evidence="7">
    <location>
        <begin position="237"/>
        <end position="290"/>
    </location>
</feature>
<keyword evidence="6" id="KW-0961">Cell wall biogenesis/degradation</keyword>
<dbReference type="InterPro" id="IPR003447">
    <property type="entry name" value="FEMABX"/>
</dbReference>
<evidence type="ECO:0000256" key="6">
    <source>
        <dbReference type="ARBA" id="ARBA00023316"/>
    </source>
</evidence>
<dbReference type="Gene3D" id="1.20.58.90">
    <property type="match status" value="1"/>
</dbReference>
<dbReference type="EC" id="2.3.2.10" evidence="8"/>
<evidence type="ECO:0000256" key="3">
    <source>
        <dbReference type="ARBA" id="ARBA00022960"/>
    </source>
</evidence>
<keyword evidence="9" id="KW-1185">Reference proteome</keyword>
<keyword evidence="5 8" id="KW-0012">Acyltransferase</keyword>
<evidence type="ECO:0000313" key="9">
    <source>
        <dbReference type="Proteomes" id="UP001549037"/>
    </source>
</evidence>
<gene>
    <name evidence="8" type="ORF">ABID28_000798</name>
</gene>
<dbReference type="PROSITE" id="PS51191">
    <property type="entry name" value="FEMABX"/>
    <property type="match status" value="1"/>
</dbReference>
<dbReference type="Gene3D" id="3.40.630.30">
    <property type="match status" value="2"/>
</dbReference>
<comment type="caution">
    <text evidence="8">The sequence shown here is derived from an EMBL/GenBank/DDBJ whole genome shotgun (WGS) entry which is preliminary data.</text>
</comment>
<evidence type="ECO:0000256" key="7">
    <source>
        <dbReference type="SAM" id="Coils"/>
    </source>
</evidence>
<dbReference type="EMBL" id="JBEPLN010000010">
    <property type="protein sequence ID" value="MET3634161.1"/>
    <property type="molecule type" value="Genomic_DNA"/>
</dbReference>
<protein>
    <submittedName>
        <fullName evidence="8">Serine/alanine adding enzyme</fullName>
        <ecNumber evidence="8">2.3.2.10</ecNumber>
    </submittedName>
</protein>
<dbReference type="RefSeq" id="WP_354368282.1">
    <property type="nucleotide sequence ID" value="NZ_JBEPLN010000010.1"/>
</dbReference>
<proteinExistence type="inferred from homology"/>
<keyword evidence="2 8" id="KW-0808">Transferase</keyword>